<dbReference type="InterPro" id="IPR036249">
    <property type="entry name" value="Thioredoxin-like_sf"/>
</dbReference>
<evidence type="ECO:0000259" key="2">
    <source>
        <dbReference type="PROSITE" id="PS50404"/>
    </source>
</evidence>
<dbReference type="SFLD" id="SFLDS00019">
    <property type="entry name" value="Glutathione_Transferase_(cytos"/>
    <property type="match status" value="1"/>
</dbReference>
<accession>A0A4V3S687</accession>
<dbReference type="GO" id="GO:0005737">
    <property type="term" value="C:cytoplasm"/>
    <property type="evidence" value="ECO:0007669"/>
    <property type="project" value="TreeGrafter"/>
</dbReference>
<evidence type="ECO:0000313" key="4">
    <source>
        <dbReference type="Proteomes" id="UP000310200"/>
    </source>
</evidence>
<evidence type="ECO:0000256" key="1">
    <source>
        <dbReference type="ARBA" id="ARBA00011067"/>
    </source>
</evidence>
<protein>
    <submittedName>
        <fullName evidence="3">Glutathione S-transferase omega-1</fullName>
    </submittedName>
</protein>
<dbReference type="InterPro" id="IPR050983">
    <property type="entry name" value="GST_Omega/HSP26"/>
</dbReference>
<sequence>MSSPHLADGSEKPAEVEGQGRLYSMAYCPFAHRIRLVLSLKQVPHDIVNINLQNKPQWFLQVYSSLIYSELKEPTQIHPDGKVPAYIDSDGTLVTDSIALTNYLEEKYPEPSLYNDETKSRDLELLNHFSKIMDTFANCIFGKDKRQFEEILTEMEWVDGMKDQPFILKHRCPYEKFAKFIEAVRTGNVDYDNL</sequence>
<dbReference type="STRING" id="300112.A0A4V3S687"/>
<dbReference type="EMBL" id="QBLH01003834">
    <property type="protein sequence ID" value="TGZ32474.1"/>
    <property type="molecule type" value="Genomic_DNA"/>
</dbReference>
<keyword evidence="4" id="KW-1185">Reference proteome</keyword>
<dbReference type="InterPro" id="IPR004045">
    <property type="entry name" value="Glutathione_S-Trfase_N"/>
</dbReference>
<dbReference type="PANTHER" id="PTHR43968:SF6">
    <property type="entry name" value="GLUTATHIONE S-TRANSFERASE OMEGA"/>
    <property type="match status" value="1"/>
</dbReference>
<dbReference type="PANTHER" id="PTHR43968">
    <property type="match status" value="1"/>
</dbReference>
<evidence type="ECO:0000313" key="3">
    <source>
        <dbReference type="EMBL" id="TGZ32474.1"/>
    </source>
</evidence>
<dbReference type="GO" id="GO:0004364">
    <property type="term" value="F:glutathione transferase activity"/>
    <property type="evidence" value="ECO:0007669"/>
    <property type="project" value="TreeGrafter"/>
</dbReference>
<comment type="caution">
    <text evidence="3">The sequence shown here is derived from an EMBL/GenBank/DDBJ whole genome shotgun (WGS) entry which is preliminary data.</text>
</comment>
<dbReference type="GO" id="GO:0045174">
    <property type="term" value="F:glutathione dehydrogenase (ascorbate) activity"/>
    <property type="evidence" value="ECO:0007669"/>
    <property type="project" value="TreeGrafter"/>
</dbReference>
<dbReference type="AlphaFoldDB" id="A0A4V3S687"/>
<feature type="domain" description="GST N-terminal" evidence="2">
    <location>
        <begin position="18"/>
        <end position="112"/>
    </location>
</feature>
<dbReference type="SUPFAM" id="SSF52833">
    <property type="entry name" value="Thioredoxin-like"/>
    <property type="match status" value="1"/>
</dbReference>
<dbReference type="GO" id="GO:0006749">
    <property type="term" value="P:glutathione metabolic process"/>
    <property type="evidence" value="ECO:0007669"/>
    <property type="project" value="TreeGrafter"/>
</dbReference>
<gene>
    <name evidence="3" type="ORF">DBV15_11997</name>
</gene>
<organism evidence="3 4">
    <name type="scientific">Temnothorax longispinosus</name>
    <dbReference type="NCBI Taxonomy" id="300112"/>
    <lineage>
        <taxon>Eukaryota</taxon>
        <taxon>Metazoa</taxon>
        <taxon>Ecdysozoa</taxon>
        <taxon>Arthropoda</taxon>
        <taxon>Hexapoda</taxon>
        <taxon>Insecta</taxon>
        <taxon>Pterygota</taxon>
        <taxon>Neoptera</taxon>
        <taxon>Endopterygota</taxon>
        <taxon>Hymenoptera</taxon>
        <taxon>Apocrita</taxon>
        <taxon>Aculeata</taxon>
        <taxon>Formicoidea</taxon>
        <taxon>Formicidae</taxon>
        <taxon>Myrmicinae</taxon>
        <taxon>Temnothorax</taxon>
    </lineage>
</organism>
<keyword evidence="3" id="KW-0808">Transferase</keyword>
<name>A0A4V3S687_9HYME</name>
<dbReference type="Pfam" id="PF13409">
    <property type="entry name" value="GST_N_2"/>
    <property type="match status" value="1"/>
</dbReference>
<dbReference type="InterPro" id="IPR040079">
    <property type="entry name" value="Glutathione_S-Trfase"/>
</dbReference>
<dbReference type="FunFam" id="3.40.30.10:FF:000123">
    <property type="entry name" value="Glutathione transferase o1"/>
    <property type="match status" value="1"/>
</dbReference>
<comment type="similarity">
    <text evidence="1">Belongs to the GST superfamily. Omega family.</text>
</comment>
<dbReference type="Proteomes" id="UP000310200">
    <property type="component" value="Unassembled WGS sequence"/>
</dbReference>
<dbReference type="Gene3D" id="3.40.30.10">
    <property type="entry name" value="Glutaredoxin"/>
    <property type="match status" value="1"/>
</dbReference>
<reference evidence="3 4" key="1">
    <citation type="journal article" date="2019" name="Philos. Trans. R. Soc. Lond., B, Biol. Sci.">
        <title>Ant behaviour and brain gene expression of defending hosts depend on the ecological success of the intruding social parasite.</title>
        <authorList>
            <person name="Kaur R."/>
            <person name="Stoldt M."/>
            <person name="Jongepier E."/>
            <person name="Feldmeyer B."/>
            <person name="Menzel F."/>
            <person name="Bornberg-Bauer E."/>
            <person name="Foitzik S."/>
        </authorList>
    </citation>
    <scope>NUCLEOTIDE SEQUENCE [LARGE SCALE GENOMIC DNA]</scope>
    <source>
        <tissue evidence="3">Whole body</tissue>
    </source>
</reference>
<proteinExistence type="inferred from homology"/>
<dbReference type="PROSITE" id="PS50404">
    <property type="entry name" value="GST_NTER"/>
    <property type="match status" value="1"/>
</dbReference>